<dbReference type="RefSeq" id="WP_235225177.1">
    <property type="nucleotide sequence ID" value="NZ_JAKGAQ010000002.1"/>
</dbReference>
<reference evidence="1 2" key="1">
    <citation type="submission" date="2022-01" db="EMBL/GenBank/DDBJ databases">
        <title>Octadecabacter sp. nov., isolated from a marine alga.</title>
        <authorList>
            <person name="Jin M.S."/>
            <person name="Kim H.M."/>
            <person name="Han D.M."/>
            <person name="Jung J.J."/>
            <person name="Jeon C.O."/>
        </authorList>
    </citation>
    <scope>NUCLEOTIDE SEQUENCE [LARGE SCALE GENOMIC DNA]</scope>
    <source>
        <strain evidence="1 2">G9-8</strain>
    </source>
</reference>
<keyword evidence="2" id="KW-1185">Reference proteome</keyword>
<gene>
    <name evidence="1" type="ORF">L0664_08255</name>
</gene>
<protein>
    <recommendedName>
        <fullName evidence="3">Sulfotransferase family protein</fullName>
    </recommendedName>
</protein>
<proteinExistence type="predicted"/>
<name>A0ABS9CUW1_9RHOB</name>
<evidence type="ECO:0008006" key="3">
    <source>
        <dbReference type="Google" id="ProtNLM"/>
    </source>
</evidence>
<evidence type="ECO:0000313" key="2">
    <source>
        <dbReference type="Proteomes" id="UP001200557"/>
    </source>
</evidence>
<accession>A0ABS9CUW1</accession>
<dbReference type="Gene3D" id="3.40.50.300">
    <property type="entry name" value="P-loop containing nucleotide triphosphate hydrolases"/>
    <property type="match status" value="1"/>
</dbReference>
<dbReference type="EMBL" id="JAKGAQ010000002">
    <property type="protein sequence ID" value="MCF2871056.1"/>
    <property type="molecule type" value="Genomic_DNA"/>
</dbReference>
<dbReference type="InterPro" id="IPR027417">
    <property type="entry name" value="P-loop_NTPase"/>
</dbReference>
<dbReference type="SUPFAM" id="SSF52540">
    <property type="entry name" value="P-loop containing nucleoside triphosphate hydrolases"/>
    <property type="match status" value="1"/>
</dbReference>
<organism evidence="1 2">
    <name type="scientific">Octadecabacter dasysiphoniae</name>
    <dbReference type="NCBI Taxonomy" id="2909341"/>
    <lineage>
        <taxon>Bacteria</taxon>
        <taxon>Pseudomonadati</taxon>
        <taxon>Pseudomonadota</taxon>
        <taxon>Alphaproteobacteria</taxon>
        <taxon>Rhodobacterales</taxon>
        <taxon>Roseobacteraceae</taxon>
        <taxon>Octadecabacter</taxon>
    </lineage>
</organism>
<comment type="caution">
    <text evidence="1">The sequence shown here is derived from an EMBL/GenBank/DDBJ whole genome shotgun (WGS) entry which is preliminary data.</text>
</comment>
<dbReference type="Proteomes" id="UP001200557">
    <property type="component" value="Unassembled WGS sequence"/>
</dbReference>
<sequence>MIVHAGFHKTGTTSVQRFLRANGKHIYPRCAMVLPARLDRKAAHMALRYSEIGSQDYLDAFGAELHETLSAIVPKNRSVLITDERLSGRMPGRDGQVGYPAAPALLARAEDVICDVFGTEADVVFHFSTRDPLSWLHSTYKHNLRVSRLNMDENEHRAAYALPGTLGDIADDVAKGLTGTVHTTDLADMTTDFGPAQPLIDLINLPAHLHKRLKPQPAANVGPKDGLIEDLLALNRAGLSDQALRAAKSALLGKAKTHDG</sequence>
<evidence type="ECO:0000313" key="1">
    <source>
        <dbReference type="EMBL" id="MCF2871056.1"/>
    </source>
</evidence>